<dbReference type="AlphaFoldDB" id="A0A7R9HPR5"/>
<feature type="compositionally biased region" description="Basic and acidic residues" evidence="2">
    <location>
        <begin position="424"/>
        <end position="441"/>
    </location>
</feature>
<dbReference type="InterPro" id="IPR045188">
    <property type="entry name" value="Boi1/Boi2-like"/>
</dbReference>
<feature type="coiled-coil region" evidence="1">
    <location>
        <begin position="262"/>
        <end position="289"/>
    </location>
</feature>
<accession>A0A7R9HPR5</accession>
<evidence type="ECO:0000313" key="4">
    <source>
        <dbReference type="EMBL" id="CAD7430443.1"/>
    </source>
</evidence>
<dbReference type="PANTHER" id="PTHR22902">
    <property type="entry name" value="SESQUIPEDALIAN"/>
    <property type="match status" value="1"/>
</dbReference>
<feature type="region of interest" description="Disordered" evidence="2">
    <location>
        <begin position="454"/>
        <end position="525"/>
    </location>
</feature>
<feature type="compositionally biased region" description="Basic and acidic residues" evidence="2">
    <location>
        <begin position="461"/>
        <end position="470"/>
    </location>
</feature>
<dbReference type="SUPFAM" id="SSF50729">
    <property type="entry name" value="PH domain-like"/>
    <property type="match status" value="1"/>
</dbReference>
<evidence type="ECO:0000259" key="3">
    <source>
        <dbReference type="PROSITE" id="PS50003"/>
    </source>
</evidence>
<dbReference type="GO" id="GO:0005802">
    <property type="term" value="C:trans-Golgi network"/>
    <property type="evidence" value="ECO:0007669"/>
    <property type="project" value="TreeGrafter"/>
</dbReference>
<dbReference type="GO" id="GO:0001881">
    <property type="term" value="P:receptor recycling"/>
    <property type="evidence" value="ECO:0007669"/>
    <property type="project" value="TreeGrafter"/>
</dbReference>
<dbReference type="GO" id="GO:0005829">
    <property type="term" value="C:cytosol"/>
    <property type="evidence" value="ECO:0007669"/>
    <property type="project" value="GOC"/>
</dbReference>
<keyword evidence="1" id="KW-0175">Coiled coil</keyword>
<gene>
    <name evidence="4" type="ORF">TMSB3V08_LOCUS7199</name>
</gene>
<dbReference type="EMBL" id="OB794501">
    <property type="protein sequence ID" value="CAD7430443.1"/>
    <property type="molecule type" value="Genomic_DNA"/>
</dbReference>
<dbReference type="Gene3D" id="2.30.29.30">
    <property type="entry name" value="Pleckstrin-homology domain (PH domain)/Phosphotyrosine-binding domain (PTB)"/>
    <property type="match status" value="1"/>
</dbReference>
<dbReference type="InterPro" id="IPR001849">
    <property type="entry name" value="PH_domain"/>
</dbReference>
<feature type="region of interest" description="Disordered" evidence="2">
    <location>
        <begin position="395"/>
        <end position="441"/>
    </location>
</feature>
<dbReference type="GO" id="GO:0005769">
    <property type="term" value="C:early endosome"/>
    <property type="evidence" value="ECO:0007669"/>
    <property type="project" value="TreeGrafter"/>
</dbReference>
<reference evidence="4" key="1">
    <citation type="submission" date="2020-11" db="EMBL/GenBank/DDBJ databases">
        <authorList>
            <person name="Tran Van P."/>
        </authorList>
    </citation>
    <scope>NUCLEOTIDE SEQUENCE</scope>
</reference>
<dbReference type="PROSITE" id="PS50003">
    <property type="entry name" value="PH_DOMAIN"/>
    <property type="match status" value="1"/>
</dbReference>
<dbReference type="InterPro" id="IPR011993">
    <property type="entry name" value="PH-like_dom_sf"/>
</dbReference>
<name>A0A7R9HPR5_9NEOP</name>
<dbReference type="GO" id="GO:0055037">
    <property type="term" value="C:recycling endosome"/>
    <property type="evidence" value="ECO:0007669"/>
    <property type="project" value="TreeGrafter"/>
</dbReference>
<dbReference type="PANTHER" id="PTHR22902:SF53">
    <property type="entry name" value="INOSITOL PHOSPHATASE INTERACTING PROTEIN, ISOFORM A"/>
    <property type="match status" value="1"/>
</dbReference>
<sequence>MFETIITPELPLVWPCGTSVFVSGRAWIEPRAVSRWKATFSQLCRALQSGGQEHVLLCWNSSRGFGLHAYSDLGGAQLDALKAERSRVMKINEKNLAAFASSATPVDREGTLVKRGEVNKGYQKRWFLLKGNLLFYFEKRGDKEPVGVIVLEGCTIGKVENQLGKTTPSSPNQDLNLDLPGLGRLAQHETSALANYTTKAGTASADILKDLANSLPTELAEDEEQFGFKIMFHGTGNRSYILGAESQESMEQWMKALACASYDYMKLMVAELQRQLDEMEGEIILFNAASEQSFSVNKECLVENLHEDNLMGQRVTYDAVTAAGGLYDYFKKMTHAVRNASEIRKEALEEKKKNEKSWDSFLMTPGACFAGTNRIGRVVRRVTAVNQIGRVCSVSYRGEPDRKGGSASYRGELDRKGGSVSYRGEPDRKDGSASYRGEPDRKGECEAITAAINQSVTLRSHNKDGSEATQKKSPNSPMPPPRQRHNPFNRVQQSASLDGYQHHHHRSHSIRSAPGRPDGLARTTDNLPRTKVTFRELHTAYGRRFLSDFNAWKYAKRMEQEKKSDASQDLLITL</sequence>
<feature type="domain" description="PH" evidence="3">
    <location>
        <begin position="105"/>
        <end position="262"/>
    </location>
</feature>
<organism evidence="4">
    <name type="scientific">Timema monikensis</name>
    <dbReference type="NCBI Taxonomy" id="170555"/>
    <lineage>
        <taxon>Eukaryota</taxon>
        <taxon>Metazoa</taxon>
        <taxon>Ecdysozoa</taxon>
        <taxon>Arthropoda</taxon>
        <taxon>Hexapoda</taxon>
        <taxon>Insecta</taxon>
        <taxon>Pterygota</taxon>
        <taxon>Neoptera</taxon>
        <taxon>Polyneoptera</taxon>
        <taxon>Phasmatodea</taxon>
        <taxon>Timematodea</taxon>
        <taxon>Timematoidea</taxon>
        <taxon>Timematidae</taxon>
        <taxon>Timema</taxon>
    </lineage>
</organism>
<dbReference type="CDD" id="cd13288">
    <property type="entry name" value="PH_Ses"/>
    <property type="match status" value="1"/>
</dbReference>
<proteinExistence type="predicted"/>
<dbReference type="SMART" id="SM00233">
    <property type="entry name" value="PH"/>
    <property type="match status" value="1"/>
</dbReference>
<evidence type="ECO:0000256" key="2">
    <source>
        <dbReference type="SAM" id="MobiDB-lite"/>
    </source>
</evidence>
<dbReference type="GO" id="GO:0007032">
    <property type="term" value="P:endosome organization"/>
    <property type="evidence" value="ECO:0007669"/>
    <property type="project" value="TreeGrafter"/>
</dbReference>
<protein>
    <recommendedName>
        <fullName evidence="3">PH domain-containing protein</fullName>
    </recommendedName>
</protein>
<dbReference type="GO" id="GO:0042147">
    <property type="term" value="P:retrograde transport, endosome to Golgi"/>
    <property type="evidence" value="ECO:0007669"/>
    <property type="project" value="TreeGrafter"/>
</dbReference>
<dbReference type="Pfam" id="PF00169">
    <property type="entry name" value="PH"/>
    <property type="match status" value="1"/>
</dbReference>
<evidence type="ECO:0000256" key="1">
    <source>
        <dbReference type="SAM" id="Coils"/>
    </source>
</evidence>